<accession>A0A2A5JJN4</accession>
<dbReference type="RefSeq" id="WP_099644043.1">
    <property type="nucleotide sequence ID" value="NZ_NKHF01000107.1"/>
</dbReference>
<protein>
    <submittedName>
        <fullName evidence="1">Uncharacterized protein</fullName>
    </submittedName>
</protein>
<dbReference type="Proteomes" id="UP000228621">
    <property type="component" value="Unassembled WGS sequence"/>
</dbReference>
<name>A0A2A5JJN4_PSEO7</name>
<comment type="caution">
    <text evidence="1">The sequence shown here is derived from an EMBL/GenBank/DDBJ whole genome shotgun (WGS) entry which is preliminary data.</text>
</comment>
<evidence type="ECO:0000313" key="2">
    <source>
        <dbReference type="Proteomes" id="UP000228621"/>
    </source>
</evidence>
<sequence>MTIIKDPPLELGPLKGMNSSPELNFEGGRYNNQQTTELVTTSYIVECINDPVVISLPEELEVIIGKRETFTFTASDVDSSNFSLSVMASNDENVLPLENISLVQTSEISNKLLIEDNGRVIESTGEFRAKWKLNIKPLPDIVGHSIIMIKALDSEGLSKNYTIKVNIKKPKKVVFIHTDYLGSPVAQSKIK</sequence>
<evidence type="ECO:0000313" key="1">
    <source>
        <dbReference type="EMBL" id="PCK29653.1"/>
    </source>
</evidence>
<reference evidence="2" key="1">
    <citation type="journal article" date="2019" name="Genome Announc.">
        <title>Draft Genome Sequence of Pseudoalteromonas piscicida Strain 36Y ROTHPW, an Hypersaline Seawater Isolate from the South Coast of Sonora, Mexico.</title>
        <authorList>
            <person name="Sanchez-Diaz R."/>
            <person name="Molina-Garza Z.J."/>
            <person name="Cruz-Suarez L.E."/>
            <person name="Selvin J."/>
            <person name="Kiran G.S."/>
            <person name="Ibarra-Gamez J.C."/>
            <person name="Gomez-Gil B."/>
            <person name="Galaviz-Silva L."/>
        </authorList>
    </citation>
    <scope>NUCLEOTIDE SEQUENCE [LARGE SCALE GENOMIC DNA]</scope>
    <source>
        <strain evidence="2">36Y_RITHPW</strain>
    </source>
</reference>
<dbReference type="AlphaFoldDB" id="A0A2A5JJN4"/>
<dbReference type="EMBL" id="NKHF01000107">
    <property type="protein sequence ID" value="PCK29653.1"/>
    <property type="molecule type" value="Genomic_DNA"/>
</dbReference>
<gene>
    <name evidence="1" type="ORF">CEX98_21475</name>
</gene>
<organism evidence="1 2">
    <name type="scientific">Pseudoalteromonas piscicida</name>
    <dbReference type="NCBI Taxonomy" id="43662"/>
    <lineage>
        <taxon>Bacteria</taxon>
        <taxon>Pseudomonadati</taxon>
        <taxon>Pseudomonadota</taxon>
        <taxon>Gammaproteobacteria</taxon>
        <taxon>Alteromonadales</taxon>
        <taxon>Pseudoalteromonadaceae</taxon>
        <taxon>Pseudoalteromonas</taxon>
    </lineage>
</organism>
<proteinExistence type="predicted"/>
<keyword evidence="2" id="KW-1185">Reference proteome</keyword>